<dbReference type="GO" id="GO:0020037">
    <property type="term" value="F:heme binding"/>
    <property type="evidence" value="ECO:0007669"/>
    <property type="project" value="InterPro"/>
</dbReference>
<dbReference type="PANTHER" id="PTHR47951">
    <property type="entry name" value="OS08G0547900 PROTEIN"/>
    <property type="match status" value="1"/>
</dbReference>
<dbReference type="PRINTS" id="PR00385">
    <property type="entry name" value="P450"/>
</dbReference>
<dbReference type="FunFam" id="1.10.630.10:FF:000126">
    <property type="entry name" value="Predicted protein"/>
    <property type="match status" value="1"/>
</dbReference>
<evidence type="ECO:0000256" key="2">
    <source>
        <dbReference type="ARBA" id="ARBA00004167"/>
    </source>
</evidence>
<feature type="binding site" description="axial binding residue" evidence="9">
    <location>
        <position position="452"/>
    </location>
    <ligand>
        <name>heme</name>
        <dbReference type="ChEBI" id="CHEBI:30413"/>
    </ligand>
    <ligandPart>
        <name>Fe</name>
        <dbReference type="ChEBI" id="CHEBI:18248"/>
    </ligandPart>
</feature>
<evidence type="ECO:0000256" key="3">
    <source>
        <dbReference type="ARBA" id="ARBA00010617"/>
    </source>
</evidence>
<comment type="similarity">
    <text evidence="3 10">Belongs to the cytochrome P450 family.</text>
</comment>
<evidence type="ECO:0008006" key="14">
    <source>
        <dbReference type="Google" id="ProtNLM"/>
    </source>
</evidence>
<dbReference type="Proteomes" id="UP000826271">
    <property type="component" value="Unassembled WGS sequence"/>
</dbReference>
<keyword evidence="5 9" id="KW-0479">Metal-binding</keyword>
<dbReference type="InterPro" id="IPR017972">
    <property type="entry name" value="Cyt_P450_CS"/>
</dbReference>
<keyword evidence="4 9" id="KW-0349">Heme</keyword>
<evidence type="ECO:0000313" key="13">
    <source>
        <dbReference type="Proteomes" id="UP000826271"/>
    </source>
</evidence>
<evidence type="ECO:0000256" key="1">
    <source>
        <dbReference type="ARBA" id="ARBA00001971"/>
    </source>
</evidence>
<evidence type="ECO:0000256" key="8">
    <source>
        <dbReference type="ARBA" id="ARBA00023033"/>
    </source>
</evidence>
<dbReference type="Gene3D" id="1.10.630.10">
    <property type="entry name" value="Cytochrome P450"/>
    <property type="match status" value="1"/>
</dbReference>
<keyword evidence="11" id="KW-0472">Membrane</keyword>
<dbReference type="PROSITE" id="PS00086">
    <property type="entry name" value="CYTOCHROME_P450"/>
    <property type="match status" value="1"/>
</dbReference>
<keyword evidence="7 9" id="KW-0408">Iron</keyword>
<dbReference type="GO" id="GO:0005506">
    <property type="term" value="F:iron ion binding"/>
    <property type="evidence" value="ECO:0007669"/>
    <property type="project" value="InterPro"/>
</dbReference>
<organism evidence="12 13">
    <name type="scientific">Buddleja alternifolia</name>
    <dbReference type="NCBI Taxonomy" id="168488"/>
    <lineage>
        <taxon>Eukaryota</taxon>
        <taxon>Viridiplantae</taxon>
        <taxon>Streptophyta</taxon>
        <taxon>Embryophyta</taxon>
        <taxon>Tracheophyta</taxon>
        <taxon>Spermatophyta</taxon>
        <taxon>Magnoliopsida</taxon>
        <taxon>eudicotyledons</taxon>
        <taxon>Gunneridae</taxon>
        <taxon>Pentapetalae</taxon>
        <taxon>asterids</taxon>
        <taxon>lamiids</taxon>
        <taxon>Lamiales</taxon>
        <taxon>Scrophulariaceae</taxon>
        <taxon>Buddlejeae</taxon>
        <taxon>Buddleja</taxon>
    </lineage>
</organism>
<dbReference type="AlphaFoldDB" id="A0AAV6WGP6"/>
<keyword evidence="8 10" id="KW-0503">Monooxygenase</keyword>
<evidence type="ECO:0000256" key="6">
    <source>
        <dbReference type="ARBA" id="ARBA00023002"/>
    </source>
</evidence>
<gene>
    <name evidence="12" type="ORF">BUALT_Bualt14G0003500</name>
</gene>
<keyword evidence="13" id="KW-1185">Reference proteome</keyword>
<evidence type="ECO:0000313" key="12">
    <source>
        <dbReference type="EMBL" id="KAG8369363.1"/>
    </source>
</evidence>
<dbReference type="InterPro" id="IPR001128">
    <property type="entry name" value="Cyt_P450"/>
</dbReference>
<evidence type="ECO:0000256" key="4">
    <source>
        <dbReference type="ARBA" id="ARBA00022617"/>
    </source>
</evidence>
<dbReference type="GO" id="GO:0016705">
    <property type="term" value="F:oxidoreductase activity, acting on paired donors, with incorporation or reduction of molecular oxygen"/>
    <property type="evidence" value="ECO:0007669"/>
    <property type="project" value="InterPro"/>
</dbReference>
<comment type="subcellular location">
    <subcellularLocation>
        <location evidence="2">Membrane</location>
        <topology evidence="2">Single-pass membrane protein</topology>
    </subcellularLocation>
</comment>
<evidence type="ECO:0000256" key="10">
    <source>
        <dbReference type="RuleBase" id="RU000461"/>
    </source>
</evidence>
<dbReference type="EMBL" id="WHWC01000014">
    <property type="protein sequence ID" value="KAG8369363.1"/>
    <property type="molecule type" value="Genomic_DNA"/>
</dbReference>
<accession>A0AAV6WGP6</accession>
<dbReference type="Pfam" id="PF00067">
    <property type="entry name" value="p450"/>
    <property type="match status" value="1"/>
</dbReference>
<keyword evidence="6 10" id="KW-0560">Oxidoreductase</keyword>
<dbReference type="GO" id="GO:0016020">
    <property type="term" value="C:membrane"/>
    <property type="evidence" value="ECO:0007669"/>
    <property type="project" value="UniProtKB-SubCell"/>
</dbReference>
<protein>
    <recommendedName>
        <fullName evidence="14">Cytochrome P450</fullName>
    </recommendedName>
</protein>
<dbReference type="GO" id="GO:0004497">
    <property type="term" value="F:monooxygenase activity"/>
    <property type="evidence" value="ECO:0007669"/>
    <property type="project" value="UniProtKB-KW"/>
</dbReference>
<dbReference type="InterPro" id="IPR036396">
    <property type="entry name" value="Cyt_P450_sf"/>
</dbReference>
<proteinExistence type="inferred from homology"/>
<feature type="transmembrane region" description="Helical" evidence="11">
    <location>
        <begin position="12"/>
        <end position="29"/>
    </location>
</feature>
<dbReference type="InterPro" id="IPR002401">
    <property type="entry name" value="Cyt_P450_E_grp-I"/>
</dbReference>
<comment type="caution">
    <text evidence="12">The sequence shown here is derived from an EMBL/GenBank/DDBJ whole genome shotgun (WGS) entry which is preliminary data.</text>
</comment>
<name>A0AAV6WGP6_9LAMI</name>
<evidence type="ECO:0000256" key="9">
    <source>
        <dbReference type="PIRSR" id="PIRSR602401-1"/>
    </source>
</evidence>
<comment type="cofactor">
    <cofactor evidence="1 9">
        <name>heme</name>
        <dbReference type="ChEBI" id="CHEBI:30413"/>
    </cofactor>
</comment>
<dbReference type="PANTHER" id="PTHR47951:SF7">
    <property type="entry name" value="FLAVONOID 3',5'-HYDROXYLASE-LIKE ISOFORM X1"/>
    <property type="match status" value="1"/>
</dbReference>
<evidence type="ECO:0000256" key="5">
    <source>
        <dbReference type="ARBA" id="ARBA00022723"/>
    </source>
</evidence>
<keyword evidence="11" id="KW-1133">Transmembrane helix</keyword>
<dbReference type="SUPFAM" id="SSF48264">
    <property type="entry name" value="Cytochrome P450"/>
    <property type="match status" value="1"/>
</dbReference>
<dbReference type="PRINTS" id="PR00463">
    <property type="entry name" value="EP450I"/>
</dbReference>
<keyword evidence="11" id="KW-0812">Transmembrane</keyword>
<sequence length="512" mass="57173">MIMNTLLVDSSLIAVSILLLIVSMLWWIWKSSTKMPPGPRGLPIVGYLPFLREDLHNQFIELAHKYGPIYKFWIGNKLCVVISSPSLIKQVVRDHDTIFSNRDLSVATRIATLDANDIALSPYGPGWRDSRKLFVHQLMNNSSLDASYNLRKDQVMKAIKHVYSKIGTGVDICELVYEIVVSLMMSMAWGSTVQGEARDKIGSGFLPLLASVLEGMGKPNISDYFPILSMFDIQGVGKEMKSLMQRVECVIGDIIDEGMKTGLNSDHKGDGFTDFVQMIVGLKEKDPVKISSLTRTQVVGMFINIITSGNDTSSTIIWVMSELLNNPEVMEMARKELNEVVGLNNTVEELHIPKLVYLDAVIKESMRLHPIAPFLIPRTPSKSCTVGGYTIPKNSGIFLNVFSVQRDPIAFDNPLEFKPERFFNNSSSSAGKLDFRGNNFNYLPFGSGRRICAGIPLAERLLRYILASLLHSFDWQLPEGENLDMSDKLSTTLTRSTPLYAIPVPRLSDSNL</sequence>
<reference evidence="12" key="1">
    <citation type="submission" date="2019-10" db="EMBL/GenBank/DDBJ databases">
        <authorList>
            <person name="Zhang R."/>
            <person name="Pan Y."/>
            <person name="Wang J."/>
            <person name="Ma R."/>
            <person name="Yu S."/>
        </authorList>
    </citation>
    <scope>NUCLEOTIDE SEQUENCE</scope>
    <source>
        <strain evidence="12">LA-IB0</strain>
        <tissue evidence="12">Leaf</tissue>
    </source>
</reference>
<evidence type="ECO:0000256" key="7">
    <source>
        <dbReference type="ARBA" id="ARBA00023004"/>
    </source>
</evidence>
<evidence type="ECO:0000256" key="11">
    <source>
        <dbReference type="SAM" id="Phobius"/>
    </source>
</evidence>